<dbReference type="PANTHER" id="PTHR22642">
    <property type="entry name" value="IMIDAZOLONEPROPIONASE"/>
    <property type="match status" value="1"/>
</dbReference>
<comment type="caution">
    <text evidence="2">The sequence shown here is derived from an EMBL/GenBank/DDBJ whole genome shotgun (WGS) entry which is preliminary data.</text>
</comment>
<evidence type="ECO:0000259" key="1">
    <source>
        <dbReference type="Pfam" id="PF07969"/>
    </source>
</evidence>
<dbReference type="OrthoDB" id="8791at2157"/>
<sequence length="558" mass="61260">MTDDTDTDRAVQADDHPASVLAYADTVLVDGEVLTVDEQFSIAEAVAVRDGRVLDMGTTAQIRDLAGPETEEIDLDGRTVIPGLIDSHCHLRQVGMDLERVTFHDAREIDDVLAAVGDAADETPDGEWVQASWGWHESQLAEDRLPTRTELDGVAPDNPVFIPRGGHVAVLNSAAFDRVGIDEDTPDPDGGTIVRDPETGRATGVLLEHARTELAEPELPDRGYAEFREDVTRGMAELNGRGVTAVLEPGVEPDVMRAYQSVAAADEATLRVDALVRVYEADDVTEKARHFARDFGDEFLKVGGVKYMLDGAVEGGRLSEPYEIVEGVQEQADYHGHYLWPPGGEEELVEMFRRAAELGHQVQTHVVGDAAIETLLDAYEAVDEEVDISDLRWTAMHLFLPTDEHLERMADLGVLATLQNHPTYLGRNMEKLWGEERAERAIPLKTVVDSPVLAGGGTDAPVVPWYPFDSLWWMISRQTVTAGELGPEEALSREAALRLWTMGSAYTMGWEEELGSLEPGKRADLAVLDTDYMDCSPAELRETDVELTMVGGDVVHED</sequence>
<reference evidence="2" key="1">
    <citation type="submission" date="2021-03" db="EMBL/GenBank/DDBJ databases">
        <title>Genomic Encyclopedia of Type Strains, Phase IV (KMG-IV): sequencing the most valuable type-strain genomes for metagenomic binning, comparative biology and taxonomic classification.</title>
        <authorList>
            <person name="Goeker M."/>
        </authorList>
    </citation>
    <scope>NUCLEOTIDE SEQUENCE</scope>
    <source>
        <strain evidence="2">DSM 26232</strain>
    </source>
</reference>
<dbReference type="InterPro" id="IPR013108">
    <property type="entry name" value="Amidohydro_3"/>
</dbReference>
<dbReference type="EMBL" id="JAGGLC010000002">
    <property type="protein sequence ID" value="MBP1986665.1"/>
    <property type="molecule type" value="Genomic_DNA"/>
</dbReference>
<dbReference type="PANTHER" id="PTHR22642:SF2">
    <property type="entry name" value="PROTEIN LONG AFTER FAR-RED 3"/>
    <property type="match status" value="1"/>
</dbReference>
<proteinExistence type="predicted"/>
<dbReference type="Proteomes" id="UP000823736">
    <property type="component" value="Unassembled WGS sequence"/>
</dbReference>
<dbReference type="SUPFAM" id="SSF51338">
    <property type="entry name" value="Composite domain of metallo-dependent hydrolases"/>
    <property type="match status" value="1"/>
</dbReference>
<name>A0A8T4GZ62_9EURY</name>
<evidence type="ECO:0000313" key="3">
    <source>
        <dbReference type="Proteomes" id="UP000823736"/>
    </source>
</evidence>
<dbReference type="InterPro" id="IPR033932">
    <property type="entry name" value="YtcJ-like"/>
</dbReference>
<gene>
    <name evidence="2" type="ORF">J2753_001159</name>
</gene>
<protein>
    <submittedName>
        <fullName evidence="2">Putative amidohydrolase YtcJ</fullName>
    </submittedName>
</protein>
<dbReference type="RefSeq" id="WP_209490955.1">
    <property type="nucleotide sequence ID" value="NZ_JAGGLC010000002.1"/>
</dbReference>
<accession>A0A8T4GZ62</accession>
<dbReference type="SUPFAM" id="SSF51556">
    <property type="entry name" value="Metallo-dependent hydrolases"/>
    <property type="match status" value="1"/>
</dbReference>
<feature type="domain" description="Amidohydrolase 3" evidence="1">
    <location>
        <begin position="71"/>
        <end position="556"/>
    </location>
</feature>
<dbReference type="CDD" id="cd01300">
    <property type="entry name" value="YtcJ_like"/>
    <property type="match status" value="1"/>
</dbReference>
<dbReference type="InterPro" id="IPR032466">
    <property type="entry name" value="Metal_Hydrolase"/>
</dbReference>
<dbReference type="Gene3D" id="3.20.20.140">
    <property type="entry name" value="Metal-dependent hydrolases"/>
    <property type="match status" value="1"/>
</dbReference>
<evidence type="ECO:0000313" key="2">
    <source>
        <dbReference type="EMBL" id="MBP1986665.1"/>
    </source>
</evidence>
<dbReference type="Pfam" id="PF07969">
    <property type="entry name" value="Amidohydro_3"/>
    <property type="match status" value="1"/>
</dbReference>
<dbReference type="Gene3D" id="2.30.40.10">
    <property type="entry name" value="Urease, subunit C, domain 1"/>
    <property type="match status" value="1"/>
</dbReference>
<organism evidence="2 3">
    <name type="scientific">Halolamina salifodinae</name>
    <dbReference type="NCBI Taxonomy" id="1202767"/>
    <lineage>
        <taxon>Archaea</taxon>
        <taxon>Methanobacteriati</taxon>
        <taxon>Methanobacteriota</taxon>
        <taxon>Stenosarchaea group</taxon>
        <taxon>Halobacteria</taxon>
        <taxon>Halobacteriales</taxon>
        <taxon>Haloferacaceae</taxon>
    </lineage>
</organism>
<dbReference type="AlphaFoldDB" id="A0A8T4GZ62"/>
<keyword evidence="3" id="KW-1185">Reference proteome</keyword>
<dbReference type="InterPro" id="IPR011059">
    <property type="entry name" value="Metal-dep_hydrolase_composite"/>
</dbReference>
<dbReference type="GO" id="GO:0016810">
    <property type="term" value="F:hydrolase activity, acting on carbon-nitrogen (but not peptide) bonds"/>
    <property type="evidence" value="ECO:0007669"/>
    <property type="project" value="InterPro"/>
</dbReference>
<dbReference type="Gene3D" id="3.10.310.70">
    <property type="match status" value="1"/>
</dbReference>